<dbReference type="OrthoDB" id="6088191at2759"/>
<feature type="repeat" description="ANK" evidence="3">
    <location>
        <begin position="707"/>
        <end position="739"/>
    </location>
</feature>
<dbReference type="SUPFAM" id="SSF52540">
    <property type="entry name" value="P-loop containing nucleoside triphosphate hydrolases"/>
    <property type="match status" value="1"/>
</dbReference>
<feature type="repeat" description="ANK" evidence="3">
    <location>
        <begin position="807"/>
        <end position="839"/>
    </location>
</feature>
<dbReference type="EMBL" id="CACVKT020008062">
    <property type="protein sequence ID" value="CAC5412566.1"/>
    <property type="molecule type" value="Genomic_DNA"/>
</dbReference>
<evidence type="ECO:0000259" key="6">
    <source>
        <dbReference type="Pfam" id="PF20720"/>
    </source>
</evidence>
<feature type="domain" description="Novel STAND NTPase 3" evidence="6">
    <location>
        <begin position="235"/>
        <end position="400"/>
    </location>
</feature>
<organism evidence="7 8">
    <name type="scientific">Mytilus coruscus</name>
    <name type="common">Sea mussel</name>
    <dbReference type="NCBI Taxonomy" id="42192"/>
    <lineage>
        <taxon>Eukaryota</taxon>
        <taxon>Metazoa</taxon>
        <taxon>Spiralia</taxon>
        <taxon>Lophotrochozoa</taxon>
        <taxon>Mollusca</taxon>
        <taxon>Bivalvia</taxon>
        <taxon>Autobranchia</taxon>
        <taxon>Pteriomorphia</taxon>
        <taxon>Mytilida</taxon>
        <taxon>Mytiloidea</taxon>
        <taxon>Mytilidae</taxon>
        <taxon>Mytilinae</taxon>
        <taxon>Mytilus</taxon>
    </lineage>
</organism>
<dbReference type="PROSITE" id="PS50088">
    <property type="entry name" value="ANK_REPEAT"/>
    <property type="match status" value="8"/>
</dbReference>
<evidence type="ECO:0000256" key="3">
    <source>
        <dbReference type="PROSITE-ProRule" id="PRU00023"/>
    </source>
</evidence>
<feature type="repeat" description="ANK" evidence="3">
    <location>
        <begin position="1080"/>
        <end position="1112"/>
    </location>
</feature>
<evidence type="ECO:0000259" key="5">
    <source>
        <dbReference type="Pfam" id="PF18738"/>
    </source>
</evidence>
<feature type="repeat" description="ANK" evidence="3">
    <location>
        <begin position="1205"/>
        <end position="1238"/>
    </location>
</feature>
<dbReference type="Pfam" id="PF00023">
    <property type="entry name" value="Ank"/>
    <property type="match status" value="1"/>
</dbReference>
<dbReference type="PROSITE" id="PS50297">
    <property type="entry name" value="ANK_REP_REGION"/>
    <property type="match status" value="7"/>
</dbReference>
<dbReference type="InterPro" id="IPR036770">
    <property type="entry name" value="Ankyrin_rpt-contain_sf"/>
</dbReference>
<evidence type="ECO:0000313" key="7">
    <source>
        <dbReference type="EMBL" id="CAC5412566.1"/>
    </source>
</evidence>
<dbReference type="SUPFAM" id="SSF48403">
    <property type="entry name" value="Ankyrin repeat"/>
    <property type="match status" value="3"/>
</dbReference>
<accession>A0A6J8DXH6</accession>
<feature type="repeat" description="ANK" evidence="3">
    <location>
        <begin position="740"/>
        <end position="772"/>
    </location>
</feature>
<dbReference type="SMART" id="SM00248">
    <property type="entry name" value="ANK"/>
    <property type="match status" value="16"/>
</dbReference>
<evidence type="ECO:0000256" key="1">
    <source>
        <dbReference type="ARBA" id="ARBA00022737"/>
    </source>
</evidence>
<name>A0A6J8DXH6_MYTCO</name>
<dbReference type="PANTHER" id="PTHR24173:SF74">
    <property type="entry name" value="ANKYRIN REPEAT DOMAIN-CONTAINING PROTEIN 16"/>
    <property type="match status" value="1"/>
</dbReference>
<dbReference type="Proteomes" id="UP000507470">
    <property type="component" value="Unassembled WGS sequence"/>
</dbReference>
<proteinExistence type="predicted"/>
<keyword evidence="1" id="KW-0677">Repeat</keyword>
<feature type="repeat" description="ANK" evidence="3">
    <location>
        <begin position="1113"/>
        <end position="1148"/>
    </location>
</feature>
<feature type="coiled-coil region" evidence="4">
    <location>
        <begin position="184"/>
        <end position="211"/>
    </location>
</feature>
<dbReference type="PANTHER" id="PTHR24173">
    <property type="entry name" value="ANKYRIN REPEAT CONTAINING"/>
    <property type="match status" value="1"/>
</dbReference>
<dbReference type="InterPro" id="IPR002110">
    <property type="entry name" value="Ankyrin_rpt"/>
</dbReference>
<reference evidence="7 8" key="1">
    <citation type="submission" date="2020-06" db="EMBL/GenBank/DDBJ databases">
        <authorList>
            <person name="Li R."/>
            <person name="Bekaert M."/>
        </authorList>
    </citation>
    <scope>NUCLEOTIDE SEQUENCE [LARGE SCALE GENOMIC DNA]</scope>
    <source>
        <strain evidence="8">wild</strain>
    </source>
</reference>
<keyword evidence="8" id="KW-1185">Reference proteome</keyword>
<keyword evidence="2 3" id="KW-0040">ANK repeat</keyword>
<keyword evidence="4" id="KW-0175">Coiled coil</keyword>
<feature type="domain" description="DZIP3-like HEPN" evidence="5">
    <location>
        <begin position="41"/>
        <end position="177"/>
    </location>
</feature>
<dbReference type="Pfam" id="PF20720">
    <property type="entry name" value="nSTAND3"/>
    <property type="match status" value="1"/>
</dbReference>
<dbReference type="InterPro" id="IPR049050">
    <property type="entry name" value="nSTAND3"/>
</dbReference>
<gene>
    <name evidence="7" type="ORF">MCOR_45565</name>
</gene>
<dbReference type="InterPro" id="IPR027417">
    <property type="entry name" value="P-loop_NTPase"/>
</dbReference>
<evidence type="ECO:0000256" key="4">
    <source>
        <dbReference type="SAM" id="Coils"/>
    </source>
</evidence>
<dbReference type="Pfam" id="PF12796">
    <property type="entry name" value="Ank_2"/>
    <property type="match status" value="4"/>
</dbReference>
<feature type="repeat" description="ANK" evidence="3">
    <location>
        <begin position="773"/>
        <end position="805"/>
    </location>
</feature>
<evidence type="ECO:0000256" key="2">
    <source>
        <dbReference type="ARBA" id="ARBA00023043"/>
    </source>
</evidence>
<feature type="repeat" description="ANK" evidence="3">
    <location>
        <begin position="1047"/>
        <end position="1079"/>
    </location>
</feature>
<protein>
    <submittedName>
        <fullName evidence="7">Uncharacterized protein</fullName>
    </submittedName>
</protein>
<dbReference type="Pfam" id="PF18738">
    <property type="entry name" value="HEPN_DZIP3"/>
    <property type="match status" value="1"/>
</dbReference>
<dbReference type="Gene3D" id="1.25.40.20">
    <property type="entry name" value="Ankyrin repeat-containing domain"/>
    <property type="match status" value="4"/>
</dbReference>
<dbReference type="InterPro" id="IPR041249">
    <property type="entry name" value="HEPN_DZIP3"/>
</dbReference>
<evidence type="ECO:0000313" key="8">
    <source>
        <dbReference type="Proteomes" id="UP000507470"/>
    </source>
</evidence>
<sequence length="1329" mass="151849">MATATLPVEEENYIRMSLLLTGISPRAVRVLFNREFSPQCLYSSLKKEYTKLNELKRLHRISLKQWDLLFPPSRGVPDSKTFDITLMITLLRNLTRMIPPMGGFDCLPTATETTLCADLARIKFYRNRLAHLDDAKIDHDSFITYWKDATDAIVRVGGHQFQMECDNLKNKPLDQTSHKIMLEIKRSNDEIKELKQSFESLKKEIEVFQQVTIPRNVRDDHEDVIRDWERDDETFVETRASEHVMSWLSKCNIAVVTGSSGTGKSFLIHHAALELHREKNFDIIPLSFVTAPLDIIHYKSKIRNQVFVIDDICGKATINVQFVNIWKDLTEKLKSVFQSNSVQTEETISNKLLISCRLHVFNDSQFKCLTIFTENAVDLVSESFCLLGDERKLMIQKYLKSEQINHVINHLCDFDFFPLLCKISKNLSFDKLKLLFTSPFKKIKEDIEDIIQLSKNYQLCALILCILFEEGIKEEWLKSRLKTGPITLRKKLIEIASSCNIDLERELERRSLENGFSTLLGTFLKKNGTKYSLIHDKIYDIASVVCAQTFQESFIKYANGSFIGDRYIFKSIETNTTDELIVISEEMEVVYFQRLVDDLKQRDIYSTLHNKQLVHKSFREKLLAYLNKNAEDLQDLFNQIDKNGLKVDMGEVHSWDESDNDEMDVTNDECSARDITFPLIEAATEGYVDIVDFLIKMNCNLNHIDSFDRSALYKACKGGFHDVVKILLNHGADPSLCHEDESSPLHMACQAGNDIIVQLLLAKNVDVCKLDKDYVSPLRIACEEGHINIVRLLLQNEPDVNMSDIWMNQCPLQMACKAGHLDVVKLLLENNADVNSISKFHDTPLSLACEGGYDDIVRVILENKVDVFKTIPSKSPLFIACENEHAGIVEMLLESNTNIYPDIYEWDGNVYSPLAAACARSQVNIMQMLLQKCSNEICCSDMCFSMRTASFYGCTDIIKVFMKNVDLFFGEECHSLINESMYLACKGGNIETVQYFLSQGIDVFQCSKTGRSLLHATCESSRENKGHQSVLSLLIKNRLDISKPDKNGLSPLHLACQNDLLSICDFLISNKSSVNMQDNQNRSPLHFACQDGSFSLCEFLISNKANVNMIDYHNMSPLHFACERRLDPDINIIEVLLKNKANFKLCDNTGKTPLHVICERCNYSIYNQREINNSPMFVMDISTKCMSIVKLLIGYGAGVNVLDNEGETPLHKACRYGDYELVKSILSSKKPDPNLRNNAGQTPMYLACKFSHNYITKIYWGNVDSFKEVNEGKSSLQISSETLKSIEEHRNYSIEMGDVDEARYLNSKYDILKHIISLLNEYNADLFQT</sequence>